<dbReference type="InterPro" id="IPR009075">
    <property type="entry name" value="AcylCo_DH/oxidase_C"/>
</dbReference>
<sequence>MTSGSKLYGELSPWAEPAWYNSLSSPYYNDSHRSLRNAIRTYVDEKILPDQEEWEEKGDVPEEESMAFIRAGMVLQDFPTQYRKGADFLGGVKPEDYDIFHFIVLHDELARVHAGPLSALSGSSTIGAPPVLTHGTQKQKDQWLPGIFTGETKFCLGATEASGGSDLANLKTTAKKTDDGKFYIVNGTKKWITGALKSTHMTTAVRTGGPGVGGVSVLVIPMDLPGVTAKKIYNSGNNAGGSAWVFMENVKVPVENLVGQENNGFPALMANFNKERLLIAVAMNRKARICLSTALNYAQERETWGKPLFSNQVIRHKLTNVAKDIEAHFAWIEQIGYHIKANGWTADVASRIAMAKIFGGRMLELACREAQQVMGGAGYQKGGVGSQVEQISRDLRVMIVGGGSEEIIGDLADSVAKHTTTPLSDPTFDFGAWTQKHLHSSEQIAESWVKSVVKKFGGEGVKFGCVGYCWGARFVCRQLYIQGTCRVGVVAHPSFLRETHVKGVQAPLYIVAPADDELFPHEQRNRTQEILAKGEVHFSMQTYSRVGHGFATRANLEDPYAKWAKEQCFENFVAWLDYWLLKE</sequence>
<dbReference type="AlphaFoldDB" id="A0A9P8JAC9"/>
<dbReference type="InterPro" id="IPR002925">
    <property type="entry name" value="Dienelactn_hydro"/>
</dbReference>
<dbReference type="Pfam" id="PF00441">
    <property type="entry name" value="Acyl-CoA_dh_1"/>
    <property type="match status" value="1"/>
</dbReference>
<feature type="domain" description="Acyl-CoA dehydrogenase/oxidase C-terminal" evidence="7">
    <location>
        <begin position="262"/>
        <end position="408"/>
    </location>
</feature>
<evidence type="ECO:0000259" key="7">
    <source>
        <dbReference type="Pfam" id="PF00441"/>
    </source>
</evidence>
<evidence type="ECO:0000259" key="9">
    <source>
        <dbReference type="Pfam" id="PF02770"/>
    </source>
</evidence>
<dbReference type="Pfam" id="PF02770">
    <property type="entry name" value="Acyl-CoA_dh_M"/>
    <property type="match status" value="1"/>
</dbReference>
<organism evidence="11 12">
    <name type="scientific">Aureobasidium melanogenum</name>
    <name type="common">Aureobasidium pullulans var. melanogenum</name>
    <dbReference type="NCBI Taxonomy" id="46634"/>
    <lineage>
        <taxon>Eukaryota</taxon>
        <taxon>Fungi</taxon>
        <taxon>Dikarya</taxon>
        <taxon>Ascomycota</taxon>
        <taxon>Pezizomycotina</taxon>
        <taxon>Dothideomycetes</taxon>
        <taxon>Dothideomycetidae</taxon>
        <taxon>Dothideales</taxon>
        <taxon>Saccotheciaceae</taxon>
        <taxon>Aureobasidium</taxon>
    </lineage>
</organism>
<keyword evidence="4 6" id="KW-0274">FAD</keyword>
<dbReference type="SUPFAM" id="SSF56645">
    <property type="entry name" value="Acyl-CoA dehydrogenase NM domain-like"/>
    <property type="match status" value="1"/>
</dbReference>
<protein>
    <submittedName>
        <fullName evidence="11">Acyl-CoA dehydrogenase</fullName>
    </submittedName>
</protein>
<comment type="cofactor">
    <cofactor evidence="1 6">
        <name>FAD</name>
        <dbReference type="ChEBI" id="CHEBI:57692"/>
    </cofactor>
</comment>
<dbReference type="Gene3D" id="3.40.50.1820">
    <property type="entry name" value="alpha/beta hydrolase"/>
    <property type="match status" value="1"/>
</dbReference>
<dbReference type="SUPFAM" id="SSF47203">
    <property type="entry name" value="Acyl-CoA dehydrogenase C-terminal domain-like"/>
    <property type="match status" value="1"/>
</dbReference>
<gene>
    <name evidence="11" type="ORF">KCU76_g5447</name>
</gene>
<feature type="domain" description="Dienelactone hydrolase" evidence="8">
    <location>
        <begin position="433"/>
        <end position="577"/>
    </location>
</feature>
<dbReference type="GO" id="GO:0033539">
    <property type="term" value="P:fatty acid beta-oxidation using acyl-CoA dehydrogenase"/>
    <property type="evidence" value="ECO:0007669"/>
    <property type="project" value="TreeGrafter"/>
</dbReference>
<feature type="domain" description="Acyl-CoA oxidase/dehydrogenase middle" evidence="9">
    <location>
        <begin position="155"/>
        <end position="250"/>
    </location>
</feature>
<dbReference type="InterPro" id="IPR009100">
    <property type="entry name" value="AcylCoA_DH/oxidase_NM_dom_sf"/>
</dbReference>
<dbReference type="Pfam" id="PF02771">
    <property type="entry name" value="Acyl-CoA_dh_N"/>
    <property type="match status" value="1"/>
</dbReference>
<dbReference type="Pfam" id="PF01738">
    <property type="entry name" value="DLH"/>
    <property type="match status" value="1"/>
</dbReference>
<dbReference type="InterPro" id="IPR050741">
    <property type="entry name" value="Acyl-CoA_dehydrogenase"/>
</dbReference>
<proteinExistence type="inferred from homology"/>
<comment type="similarity">
    <text evidence="2 6">Belongs to the acyl-CoA dehydrogenase family.</text>
</comment>
<dbReference type="SUPFAM" id="SSF53474">
    <property type="entry name" value="alpha/beta-Hydrolases"/>
    <property type="match status" value="1"/>
</dbReference>
<evidence type="ECO:0000256" key="5">
    <source>
        <dbReference type="ARBA" id="ARBA00023002"/>
    </source>
</evidence>
<accession>A0A9P8JAC9</accession>
<feature type="non-terminal residue" evidence="11">
    <location>
        <position position="1"/>
    </location>
</feature>
<reference evidence="11" key="2">
    <citation type="submission" date="2021-08" db="EMBL/GenBank/DDBJ databases">
        <authorList>
            <person name="Gostincar C."/>
            <person name="Sun X."/>
            <person name="Song Z."/>
            <person name="Gunde-Cimerman N."/>
        </authorList>
    </citation>
    <scope>NUCLEOTIDE SEQUENCE</scope>
    <source>
        <strain evidence="11">EXF-9911</strain>
    </source>
</reference>
<dbReference type="GO" id="GO:0005737">
    <property type="term" value="C:cytoplasm"/>
    <property type="evidence" value="ECO:0007669"/>
    <property type="project" value="TreeGrafter"/>
</dbReference>
<dbReference type="EMBL" id="JAHFXF010000170">
    <property type="protein sequence ID" value="KAG9694176.1"/>
    <property type="molecule type" value="Genomic_DNA"/>
</dbReference>
<reference evidence="11" key="1">
    <citation type="journal article" date="2021" name="J Fungi (Basel)">
        <title>Virulence traits and population genomics of the black yeast Aureobasidium melanogenum.</title>
        <authorList>
            <person name="Cernosa A."/>
            <person name="Sun X."/>
            <person name="Gostincar C."/>
            <person name="Fang C."/>
            <person name="Gunde-Cimerman N."/>
            <person name="Song Z."/>
        </authorList>
    </citation>
    <scope>NUCLEOTIDE SEQUENCE</scope>
    <source>
        <strain evidence="11">EXF-9911</strain>
    </source>
</reference>
<name>A0A9P8JAC9_AURME</name>
<dbReference type="InterPro" id="IPR046373">
    <property type="entry name" value="Acyl-CoA_Oxase/DH_mid-dom_sf"/>
</dbReference>
<evidence type="ECO:0000313" key="12">
    <source>
        <dbReference type="Proteomes" id="UP000779574"/>
    </source>
</evidence>
<evidence type="ECO:0000256" key="2">
    <source>
        <dbReference type="ARBA" id="ARBA00009347"/>
    </source>
</evidence>
<dbReference type="InterPro" id="IPR006091">
    <property type="entry name" value="Acyl-CoA_Oxase/DH_mid-dom"/>
</dbReference>
<dbReference type="GO" id="GO:0050660">
    <property type="term" value="F:flavin adenine dinucleotide binding"/>
    <property type="evidence" value="ECO:0007669"/>
    <property type="project" value="InterPro"/>
</dbReference>
<evidence type="ECO:0000259" key="8">
    <source>
        <dbReference type="Pfam" id="PF01738"/>
    </source>
</evidence>
<dbReference type="InterPro" id="IPR029058">
    <property type="entry name" value="AB_hydrolase_fold"/>
</dbReference>
<dbReference type="OrthoDB" id="10254877at2759"/>
<comment type="caution">
    <text evidence="11">The sequence shown here is derived from an EMBL/GenBank/DDBJ whole genome shotgun (WGS) entry which is preliminary data.</text>
</comment>
<dbReference type="InterPro" id="IPR037069">
    <property type="entry name" value="AcylCoA_DH/ox_N_sf"/>
</dbReference>
<evidence type="ECO:0000256" key="3">
    <source>
        <dbReference type="ARBA" id="ARBA00022630"/>
    </source>
</evidence>
<dbReference type="GO" id="GO:0016787">
    <property type="term" value="F:hydrolase activity"/>
    <property type="evidence" value="ECO:0007669"/>
    <property type="project" value="InterPro"/>
</dbReference>
<dbReference type="Gene3D" id="1.10.540.10">
    <property type="entry name" value="Acyl-CoA dehydrogenase/oxidase, N-terminal domain"/>
    <property type="match status" value="1"/>
</dbReference>
<dbReference type="InterPro" id="IPR013786">
    <property type="entry name" value="AcylCoA_DH/ox_N"/>
</dbReference>
<evidence type="ECO:0000313" key="11">
    <source>
        <dbReference type="EMBL" id="KAG9694176.1"/>
    </source>
</evidence>
<keyword evidence="5 6" id="KW-0560">Oxidoreductase</keyword>
<dbReference type="PANTHER" id="PTHR48083">
    <property type="entry name" value="MEDIUM-CHAIN SPECIFIC ACYL-COA DEHYDROGENASE, MITOCHONDRIAL-RELATED"/>
    <property type="match status" value="1"/>
</dbReference>
<keyword evidence="3 6" id="KW-0285">Flavoprotein</keyword>
<evidence type="ECO:0000256" key="4">
    <source>
        <dbReference type="ARBA" id="ARBA00022827"/>
    </source>
</evidence>
<evidence type="ECO:0000256" key="1">
    <source>
        <dbReference type="ARBA" id="ARBA00001974"/>
    </source>
</evidence>
<dbReference type="PANTHER" id="PTHR48083:SF28">
    <property type="entry name" value="ACYL-COA DEHYDROGENASE FAMILY PROTEIN (AFU_ORTHOLOGUE AFUA_6G10880)-RELATED"/>
    <property type="match status" value="1"/>
</dbReference>
<dbReference type="InterPro" id="IPR036250">
    <property type="entry name" value="AcylCo_DH-like_C"/>
</dbReference>
<dbReference type="Gene3D" id="1.20.140.10">
    <property type="entry name" value="Butyryl-CoA Dehydrogenase, subunit A, domain 3"/>
    <property type="match status" value="1"/>
</dbReference>
<evidence type="ECO:0000256" key="6">
    <source>
        <dbReference type="RuleBase" id="RU362125"/>
    </source>
</evidence>
<evidence type="ECO:0000259" key="10">
    <source>
        <dbReference type="Pfam" id="PF02771"/>
    </source>
</evidence>
<feature type="domain" description="Acyl-CoA dehydrogenase/oxidase N-terminal" evidence="10">
    <location>
        <begin position="30"/>
        <end position="151"/>
    </location>
</feature>
<dbReference type="Gene3D" id="2.40.110.10">
    <property type="entry name" value="Butyryl-CoA Dehydrogenase, subunit A, domain 2"/>
    <property type="match status" value="1"/>
</dbReference>
<dbReference type="Proteomes" id="UP000779574">
    <property type="component" value="Unassembled WGS sequence"/>
</dbReference>
<dbReference type="GO" id="GO:0003995">
    <property type="term" value="F:acyl-CoA dehydrogenase activity"/>
    <property type="evidence" value="ECO:0007669"/>
    <property type="project" value="TreeGrafter"/>
</dbReference>